<evidence type="ECO:0000256" key="1">
    <source>
        <dbReference type="ARBA" id="ARBA00004651"/>
    </source>
</evidence>
<reference evidence="9 10" key="1">
    <citation type="submission" date="2020-02" db="EMBL/GenBank/DDBJ databases">
        <title>Draft genome sequence of two Spirosoma agri KCTC 52727 and Spirosoma terrae KCTC 52035.</title>
        <authorList>
            <person name="Rojas J."/>
            <person name="Ambika Manirajan B."/>
            <person name="Ratering S."/>
            <person name="Suarez C."/>
            <person name="Schnell S."/>
        </authorList>
    </citation>
    <scope>NUCLEOTIDE SEQUENCE [LARGE SCALE GENOMIC DNA]</scope>
    <source>
        <strain evidence="9 10">KCTC 52727</strain>
    </source>
</reference>
<feature type="transmembrane region" description="Helical" evidence="6">
    <location>
        <begin position="723"/>
        <end position="744"/>
    </location>
</feature>
<keyword evidence="5 6" id="KW-0472">Membrane</keyword>
<dbReference type="GO" id="GO:0005886">
    <property type="term" value="C:plasma membrane"/>
    <property type="evidence" value="ECO:0007669"/>
    <property type="project" value="UniProtKB-SubCell"/>
</dbReference>
<evidence type="ECO:0000313" key="10">
    <source>
        <dbReference type="Proteomes" id="UP000477386"/>
    </source>
</evidence>
<dbReference type="InterPro" id="IPR050250">
    <property type="entry name" value="Macrolide_Exporter_MacB"/>
</dbReference>
<feature type="domain" description="MacB-like periplasmic core" evidence="8">
    <location>
        <begin position="20"/>
        <end position="240"/>
    </location>
</feature>
<accession>A0A6M0IH32</accession>
<name>A0A6M0IH32_9BACT</name>
<keyword evidence="2" id="KW-1003">Cell membrane</keyword>
<dbReference type="GO" id="GO:0022857">
    <property type="term" value="F:transmembrane transporter activity"/>
    <property type="evidence" value="ECO:0007669"/>
    <property type="project" value="TreeGrafter"/>
</dbReference>
<protein>
    <submittedName>
        <fullName evidence="9">FtsX-like permease family protein</fullName>
    </submittedName>
</protein>
<dbReference type="Proteomes" id="UP000477386">
    <property type="component" value="Unassembled WGS sequence"/>
</dbReference>
<evidence type="ECO:0000256" key="3">
    <source>
        <dbReference type="ARBA" id="ARBA00022692"/>
    </source>
</evidence>
<keyword evidence="10" id="KW-1185">Reference proteome</keyword>
<keyword evidence="4 6" id="KW-1133">Transmembrane helix</keyword>
<dbReference type="InterPro" id="IPR003838">
    <property type="entry name" value="ABC3_permease_C"/>
</dbReference>
<feature type="domain" description="MacB-like periplasmic core" evidence="8">
    <location>
        <begin position="438"/>
        <end position="608"/>
    </location>
</feature>
<feature type="transmembrane region" description="Helical" evidence="6">
    <location>
        <begin position="282"/>
        <end position="306"/>
    </location>
</feature>
<feature type="domain" description="ABC3 transporter permease C-terminal" evidence="7">
    <location>
        <begin position="672"/>
        <end position="774"/>
    </location>
</feature>
<feature type="transmembrane region" description="Helical" evidence="6">
    <location>
        <begin position="421"/>
        <end position="444"/>
    </location>
</feature>
<dbReference type="EMBL" id="JAAGNZ010000001">
    <property type="protein sequence ID" value="NEU67142.1"/>
    <property type="molecule type" value="Genomic_DNA"/>
</dbReference>
<organism evidence="9 10">
    <name type="scientific">Spirosoma agri</name>
    <dbReference type="NCBI Taxonomy" id="1987381"/>
    <lineage>
        <taxon>Bacteria</taxon>
        <taxon>Pseudomonadati</taxon>
        <taxon>Bacteroidota</taxon>
        <taxon>Cytophagia</taxon>
        <taxon>Cytophagales</taxon>
        <taxon>Cytophagaceae</taxon>
        <taxon>Spirosoma</taxon>
    </lineage>
</organism>
<feature type="transmembrane region" description="Helical" evidence="6">
    <location>
        <begin position="375"/>
        <end position="400"/>
    </location>
</feature>
<feature type="transmembrane region" description="Helical" evidence="6">
    <location>
        <begin position="756"/>
        <end position="774"/>
    </location>
</feature>
<evidence type="ECO:0000259" key="8">
    <source>
        <dbReference type="Pfam" id="PF12704"/>
    </source>
</evidence>
<feature type="transmembrane region" description="Helical" evidence="6">
    <location>
        <begin position="21"/>
        <end position="41"/>
    </location>
</feature>
<dbReference type="Pfam" id="PF02687">
    <property type="entry name" value="FtsX"/>
    <property type="match status" value="2"/>
</dbReference>
<dbReference type="PANTHER" id="PTHR30572:SF18">
    <property type="entry name" value="ABC-TYPE MACROLIDE FAMILY EXPORT SYSTEM PERMEASE COMPONENT 2"/>
    <property type="match status" value="1"/>
</dbReference>
<evidence type="ECO:0000256" key="6">
    <source>
        <dbReference type="SAM" id="Phobius"/>
    </source>
</evidence>
<evidence type="ECO:0000256" key="5">
    <source>
        <dbReference type="ARBA" id="ARBA00023136"/>
    </source>
</evidence>
<comment type="subcellular location">
    <subcellularLocation>
        <location evidence="1">Cell membrane</location>
        <topology evidence="1">Multi-pass membrane protein</topology>
    </subcellularLocation>
</comment>
<feature type="transmembrane region" description="Helical" evidence="6">
    <location>
        <begin position="327"/>
        <end position="355"/>
    </location>
</feature>
<evidence type="ECO:0000259" key="7">
    <source>
        <dbReference type="Pfam" id="PF02687"/>
    </source>
</evidence>
<evidence type="ECO:0000256" key="2">
    <source>
        <dbReference type="ARBA" id="ARBA00022475"/>
    </source>
</evidence>
<evidence type="ECO:0000256" key="4">
    <source>
        <dbReference type="ARBA" id="ARBA00022989"/>
    </source>
</evidence>
<feature type="domain" description="ABC3 transporter permease C-terminal" evidence="7">
    <location>
        <begin position="287"/>
        <end position="404"/>
    </location>
</feature>
<dbReference type="AlphaFoldDB" id="A0A6M0IH32"/>
<evidence type="ECO:0000313" key="9">
    <source>
        <dbReference type="EMBL" id="NEU67142.1"/>
    </source>
</evidence>
<feature type="transmembrane region" description="Helical" evidence="6">
    <location>
        <begin position="668"/>
        <end position="688"/>
    </location>
</feature>
<dbReference type="Pfam" id="PF12704">
    <property type="entry name" value="MacB_PCD"/>
    <property type="match status" value="2"/>
</dbReference>
<proteinExistence type="predicted"/>
<gene>
    <name evidence="9" type="ORF">GK091_09650</name>
</gene>
<keyword evidence="3 6" id="KW-0812">Transmembrane</keyword>
<dbReference type="InterPro" id="IPR025857">
    <property type="entry name" value="MacB_PCD"/>
</dbReference>
<dbReference type="PANTHER" id="PTHR30572">
    <property type="entry name" value="MEMBRANE COMPONENT OF TRANSPORTER-RELATED"/>
    <property type="match status" value="1"/>
</dbReference>
<sequence length="791" mass="88355">MISNYVKIAFRKLNRHKSYTLINVLSLSLGIAGAILTFTLVKYHLSFDTFHADYNRIYRITTELRSEKVTYSTGVPNPMGEAFKSGYDVAEKVGRIGFLKERVVSVSPQKKFKEDVAFADSDLLHIFNFPLLEGNPRTALQERNTALITQRIAKKYFGDNDPIGQLLRIDSSLVVTITGVLQNLPATTDFHTEIYLPYSNLQDHSPWMVEKDWWLGFNKEMQCFIKLKSGVSAAMVDSNILPAISAKYYDKENAKIFQFKLQPLLDVHFNPKLRGYMEKKNLWTFALIGFFLVVTACVNFINLATAQALDRSREIGVRKALGSQRGALFWQFITETALIASVALIIALGLAYLVVPTINQWFDIELAINPLTDTYLFTFLLGLLLIVTFCSGAYPGLILARFQPVLALKGKLSQQSAGGFSLRRGLVVTQFAISQLLIIGTLIITNQLRYSEQANMGFQKDAIVILPMPDNQKSKITTLGAQLSAMAGVQNVTFFDSPPATEFLASTGIRYASRVKAESFNISYKTGDDQFVPTFKIPILAGRNLASSDTVREYLLNEAAVKALGLASLQDVIGKTATINGQLGTIVGVMKNFHFKSFRIAIEPLCLTTRREMYTSCGIKVNPTNLKATLAGFEKVWTTLYPSSIYMYRFLDEDIDRLYKLDSLLLRLIQWFAGIAIFVGCLGLYGLVSFMADQKKKEIGVRKVLGASTSGILWLFGKEFSRLLLLAFVLAAPLGWWSMNKWLASFVYRIEIGPDIFLLAILITFLVALLTVSLRSVKAALVNPIKSLRAE</sequence>
<comment type="caution">
    <text evidence="9">The sequence shown here is derived from an EMBL/GenBank/DDBJ whole genome shotgun (WGS) entry which is preliminary data.</text>
</comment>